<evidence type="ECO:0000256" key="6">
    <source>
        <dbReference type="ARBA" id="ARBA00022723"/>
    </source>
</evidence>
<dbReference type="InterPro" id="IPR015212">
    <property type="entry name" value="RGS-like_dom"/>
</dbReference>
<dbReference type="Pfam" id="PF09128">
    <property type="entry name" value="RGS-like"/>
    <property type="match status" value="1"/>
</dbReference>
<dbReference type="GO" id="GO:0016020">
    <property type="term" value="C:membrane"/>
    <property type="evidence" value="ECO:0007669"/>
    <property type="project" value="UniProtKB-SubCell"/>
</dbReference>
<dbReference type="HOGENOM" id="CLU_005847_0_0_1"/>
<accession>B3SCV3</accession>
<sequence>MEDLSTLSGQDESSALIQRIVTIFRDQQNSYGFTVSGDNPVFVQSVREGGPAYNAGIQRGDRIVKVNKKLVTHAHHQDVVQMIKGVESVTLTLFGKPSANPIVDLGLVRPQPPSVPQFDCKDDSIPEQIAKLESMLVNDERYLTEMQREYDKTQSRDLRPLLHDLLGRKTALEKRLKSLRASLNQEKTTTETQADATSTEKRVSSEDVSSTTTKLKTEEASPNSNHVAHQISEPTVNPSRLTPPDSPKVPPAYGTANGTGKQTYLNIITAEDDEFDTDSDEPVEDIGPFCDFNVLRTKPAHIAVFLHYLISNSDPNSLLFYLVSEVYENKSGHYKDVKKWISEICTAFLTPTAPLQIPIKDGIAQSIDDTLKNKNISDEGLRTIFSPARQIATDHIKEQLLDFRQKRTLGLGSLFGDSELKNVTLDWTRKEIDSTPQISQREQDRNMAIASSIVTFMKFVGVRASSPSSPLEKCHMFAQKESKFKIKTLPKLSKKIQVKGHQLCLTAFANTTFCANCKTVIWGISSNGYQCQLCHCNFHKGPCLESLIIACEGPRTKRKFDHSRAPNIGKRASREDHYGIPEIGKNLAEGRKLDLLAENSVGGNNIIIEDEEYTGENDDTTEGLSVDTLHTNNSGNLAAPVNTHSRFGTISEGMEARDLSSLSFREDSDWSMSSVDVLSEKSEILEYVEVSSDDDNESDLDVKAETPSWQDTVNRSTIAKLSQNKKEVKRQAVINESLLRKMKERRAKSEIVEFIGDVMLDSFDKSPGDTMKEACAKFCSNQSTALEKLKVMQRKDQNILSFVSECENHPLCRRLRLQDLISTGYRRLTKYPLLLEQVAKYTAGDKPDYKNVLKAIECTKETLAFVNQSIKDTEQAQKLLDIHKKLDRRSLDHSNNPAIAEFKGFDLTHHTLLHDGNLTWKITSKKPIELKVLLLEEYLVLLQKQDEKYCLKCENVQSGQNRDDSRTFPPRESTRSPIIKLGNVIARGNAAEKTGFFLVNTSPVGPQIYELIAATKNDRNIWLEQISKTKTEMEARRGRSRRPGLLATRTSLTTELEKNEDDSSPISETKPDIKSEFSINSTDDVKKSTNSDDENLSLSGDEATEPEQNAKLSEISDKEINLSVTDTNSLTDSINNSTVTTDDHISNKDNFTNVQIIEKIKEKDRQITALMRDRSKLLNELKGLSPAIPTVTDNDIPVECNKTNIWKSIAVRDLVIDAKSNAGQLRSLTSELIRLNIDNLNSDGAYSEKFLEDRQSSLQENVISISSAIDNKLTRLLEIVQTPSTIVEREDEPCNDVKRSNSGGHVSELRKQFESQRSPVLHNSSKADIPFLQQRARLNKQDRSDHVNSNETFTMPIATDRQTPDVENNDNFTIGSPDSEGVFTI</sequence>
<dbReference type="InterPro" id="IPR016137">
    <property type="entry name" value="RGS"/>
</dbReference>
<evidence type="ECO:0000259" key="12">
    <source>
        <dbReference type="PROSITE" id="PS50106"/>
    </source>
</evidence>
<feature type="region of interest" description="Disordered" evidence="9">
    <location>
        <begin position="1031"/>
        <end position="1110"/>
    </location>
</feature>
<organism evidence="14 15">
    <name type="scientific">Trichoplax adhaerens</name>
    <name type="common">Trichoplax reptans</name>
    <dbReference type="NCBI Taxonomy" id="10228"/>
    <lineage>
        <taxon>Eukaryota</taxon>
        <taxon>Metazoa</taxon>
        <taxon>Placozoa</taxon>
        <taxon>Uniplacotomia</taxon>
        <taxon>Trichoplacea</taxon>
        <taxon>Trichoplacidae</taxon>
        <taxon>Trichoplax</taxon>
    </lineage>
</organism>
<dbReference type="OrthoDB" id="2272012at2759"/>
<feature type="domain" description="Phorbol-ester/DAG-type" evidence="11">
    <location>
        <begin position="500"/>
        <end position="551"/>
    </location>
</feature>
<evidence type="ECO:0008006" key="16">
    <source>
        <dbReference type="Google" id="ProtNLM"/>
    </source>
</evidence>
<keyword evidence="8" id="KW-0472">Membrane</keyword>
<evidence type="ECO:0000256" key="2">
    <source>
        <dbReference type="ARBA" id="ARBA00004496"/>
    </source>
</evidence>
<feature type="compositionally biased region" description="Low complexity" evidence="9">
    <location>
        <begin position="185"/>
        <end position="197"/>
    </location>
</feature>
<evidence type="ECO:0000259" key="13">
    <source>
        <dbReference type="PROSITE" id="PS50132"/>
    </source>
</evidence>
<dbReference type="InterPro" id="IPR036034">
    <property type="entry name" value="PDZ_sf"/>
</dbReference>
<dbReference type="Gene3D" id="2.30.42.10">
    <property type="match status" value="1"/>
</dbReference>
<evidence type="ECO:0000256" key="5">
    <source>
        <dbReference type="ARBA" id="ARBA00022553"/>
    </source>
</evidence>
<dbReference type="EMBL" id="DS985273">
    <property type="protein sequence ID" value="EDV19452.1"/>
    <property type="molecule type" value="Genomic_DNA"/>
</dbReference>
<dbReference type="InterPro" id="IPR011993">
    <property type="entry name" value="PH-like_dom_sf"/>
</dbReference>
<dbReference type="GO" id="GO:0005096">
    <property type="term" value="F:GTPase activator activity"/>
    <property type="evidence" value="ECO:0007669"/>
    <property type="project" value="UniProtKB-KW"/>
</dbReference>
<dbReference type="SUPFAM" id="SSF50729">
    <property type="entry name" value="PH domain-like"/>
    <property type="match status" value="1"/>
</dbReference>
<dbReference type="CDD" id="cd13329">
    <property type="entry name" value="PH_RhoGEF"/>
    <property type="match status" value="1"/>
</dbReference>
<keyword evidence="3" id="KW-0343">GTPase activation</keyword>
<dbReference type="SMART" id="SM00228">
    <property type="entry name" value="PDZ"/>
    <property type="match status" value="1"/>
</dbReference>
<dbReference type="InParanoid" id="B3SCV3"/>
<feature type="region of interest" description="Disordered" evidence="9">
    <location>
        <begin position="183"/>
        <end position="258"/>
    </location>
</feature>
<dbReference type="Gene3D" id="1.20.900.10">
    <property type="entry name" value="Dbl homology (DH) domain"/>
    <property type="match status" value="1"/>
</dbReference>
<dbReference type="PANTHER" id="PTHR45872:SF2">
    <property type="entry name" value="RHO GUANINE NUCLEOTIDE EXCHANGE FACTOR 2, ISOFORM D"/>
    <property type="match status" value="1"/>
</dbReference>
<dbReference type="SUPFAM" id="SSF48097">
    <property type="entry name" value="Regulator of G-protein signaling, RGS"/>
    <property type="match status" value="1"/>
</dbReference>
<dbReference type="Gene3D" id="2.30.29.30">
    <property type="entry name" value="Pleckstrin-homology domain (PH domain)/Phosphotyrosine-binding domain (PTB)"/>
    <property type="match status" value="1"/>
</dbReference>
<dbReference type="InterPro" id="IPR041020">
    <property type="entry name" value="PH_16"/>
</dbReference>
<keyword evidence="4" id="KW-0963">Cytoplasm</keyword>
<dbReference type="Pfam" id="PF00130">
    <property type="entry name" value="C1_1"/>
    <property type="match status" value="1"/>
</dbReference>
<dbReference type="GO" id="GO:0001664">
    <property type="term" value="F:G protein-coupled receptor binding"/>
    <property type="evidence" value="ECO:0000318"/>
    <property type="project" value="GO_Central"/>
</dbReference>
<dbReference type="GO" id="GO:0005085">
    <property type="term" value="F:guanyl-nucleotide exchange factor activity"/>
    <property type="evidence" value="ECO:0000318"/>
    <property type="project" value="GO_Central"/>
</dbReference>
<dbReference type="PROSITE" id="PS50010">
    <property type="entry name" value="DH_2"/>
    <property type="match status" value="1"/>
</dbReference>
<feature type="domain" description="PDZ" evidence="12">
    <location>
        <begin position="20"/>
        <end position="98"/>
    </location>
</feature>
<dbReference type="SMART" id="SM00325">
    <property type="entry name" value="RhoGEF"/>
    <property type="match status" value="1"/>
</dbReference>
<dbReference type="PROSITE" id="PS50106">
    <property type="entry name" value="PDZ"/>
    <property type="match status" value="1"/>
</dbReference>
<reference evidence="14 15" key="1">
    <citation type="journal article" date="2008" name="Nature">
        <title>The Trichoplax genome and the nature of placozoans.</title>
        <authorList>
            <person name="Srivastava M."/>
            <person name="Begovic E."/>
            <person name="Chapman J."/>
            <person name="Putnam N.H."/>
            <person name="Hellsten U."/>
            <person name="Kawashima T."/>
            <person name="Kuo A."/>
            <person name="Mitros T."/>
            <person name="Salamov A."/>
            <person name="Carpenter M.L."/>
            <person name="Signorovitch A.Y."/>
            <person name="Moreno M.A."/>
            <person name="Kamm K."/>
            <person name="Grimwood J."/>
            <person name="Schmutz J."/>
            <person name="Shapiro H."/>
            <person name="Grigoriev I.V."/>
            <person name="Buss L.W."/>
            <person name="Schierwater B."/>
            <person name="Dellaporta S.L."/>
            <person name="Rokhsar D.S."/>
        </authorList>
    </citation>
    <scope>NUCLEOTIDE SEQUENCE [LARGE SCALE GENOMIC DNA]</scope>
    <source>
        <strain evidence="14 15">Grell-BS-1999</strain>
    </source>
</reference>
<dbReference type="KEGG" id="tad:TRIADDRAFT_62108"/>
<dbReference type="InterPro" id="IPR035899">
    <property type="entry name" value="DBL_dom_sf"/>
</dbReference>
<dbReference type="PhylomeDB" id="B3SCV3"/>
<evidence type="ECO:0000256" key="1">
    <source>
        <dbReference type="ARBA" id="ARBA00004370"/>
    </source>
</evidence>
<dbReference type="InterPro" id="IPR036305">
    <property type="entry name" value="RGS_sf"/>
</dbReference>
<evidence type="ECO:0000259" key="11">
    <source>
        <dbReference type="PROSITE" id="PS50081"/>
    </source>
</evidence>
<dbReference type="Pfam" id="PF00595">
    <property type="entry name" value="PDZ"/>
    <property type="match status" value="1"/>
</dbReference>
<dbReference type="Pfam" id="PF00621">
    <property type="entry name" value="RhoGEF"/>
    <property type="match status" value="1"/>
</dbReference>
<dbReference type="InterPro" id="IPR000219">
    <property type="entry name" value="DH_dom"/>
</dbReference>
<keyword evidence="15" id="KW-1185">Reference proteome</keyword>
<feature type="domain" description="RGS" evidence="13">
    <location>
        <begin position="291"/>
        <end position="397"/>
    </location>
</feature>
<dbReference type="GO" id="GO:0005737">
    <property type="term" value="C:cytoplasm"/>
    <property type="evidence" value="ECO:0000318"/>
    <property type="project" value="GO_Central"/>
</dbReference>
<keyword evidence="5" id="KW-0597">Phosphoprotein</keyword>
<evidence type="ECO:0000313" key="15">
    <source>
        <dbReference type="Proteomes" id="UP000009022"/>
    </source>
</evidence>
<dbReference type="GO" id="GO:0007186">
    <property type="term" value="P:G protein-coupled receptor signaling pathway"/>
    <property type="evidence" value="ECO:0000318"/>
    <property type="project" value="GO_Central"/>
</dbReference>
<dbReference type="InterPro" id="IPR044926">
    <property type="entry name" value="RGS_subdomain_2"/>
</dbReference>
<keyword evidence="6" id="KW-0479">Metal-binding</keyword>
<evidence type="ECO:0000256" key="4">
    <source>
        <dbReference type="ARBA" id="ARBA00022490"/>
    </source>
</evidence>
<evidence type="ECO:0000313" key="14">
    <source>
        <dbReference type="EMBL" id="EDV19452.1"/>
    </source>
</evidence>
<feature type="compositionally biased region" description="Polar residues" evidence="9">
    <location>
        <begin position="1365"/>
        <end position="1376"/>
    </location>
</feature>
<dbReference type="Gene3D" id="1.10.167.10">
    <property type="entry name" value="Regulator of G-protein Signalling 4, domain 2"/>
    <property type="match status" value="1"/>
</dbReference>
<dbReference type="CDD" id="cd23069">
    <property type="entry name" value="PDZ_ARHGEF11-12-like"/>
    <property type="match status" value="1"/>
</dbReference>
<protein>
    <recommendedName>
        <fullName evidence="16">Rho guanine nucleotide exchange factor 11</fullName>
    </recommendedName>
</protein>
<proteinExistence type="predicted"/>
<dbReference type="InterPro" id="IPR001478">
    <property type="entry name" value="PDZ"/>
</dbReference>
<dbReference type="GeneID" id="6759265"/>
<comment type="subcellular location">
    <subcellularLocation>
        <location evidence="2">Cytoplasm</location>
    </subcellularLocation>
    <subcellularLocation>
        <location evidence="1">Membrane</location>
    </subcellularLocation>
</comment>
<keyword evidence="7" id="KW-0862">Zinc</keyword>
<evidence type="ECO:0000259" key="10">
    <source>
        <dbReference type="PROSITE" id="PS50010"/>
    </source>
</evidence>
<dbReference type="FunCoup" id="B3SCV3">
    <property type="interactions" value="1672"/>
</dbReference>
<dbReference type="PROSITE" id="PS50081">
    <property type="entry name" value="ZF_DAG_PE_2"/>
    <property type="match status" value="1"/>
</dbReference>
<feature type="compositionally biased region" description="Polar residues" evidence="9">
    <location>
        <begin position="1315"/>
        <end position="1325"/>
    </location>
</feature>
<dbReference type="InterPro" id="IPR002219">
    <property type="entry name" value="PKC_DAG/PE"/>
</dbReference>
<dbReference type="STRING" id="10228.B3SCV3"/>
<evidence type="ECO:0000256" key="7">
    <source>
        <dbReference type="ARBA" id="ARBA00022833"/>
    </source>
</evidence>
<gene>
    <name evidence="14" type="ORF">TRIADDRAFT_62108</name>
</gene>
<dbReference type="Gene3D" id="3.30.60.20">
    <property type="match status" value="1"/>
</dbReference>
<feature type="compositionally biased region" description="Polar residues" evidence="9">
    <location>
        <begin position="206"/>
        <end position="240"/>
    </location>
</feature>
<feature type="region of interest" description="Disordered" evidence="9">
    <location>
        <begin position="1360"/>
        <end position="1385"/>
    </location>
</feature>
<evidence type="ECO:0000256" key="3">
    <source>
        <dbReference type="ARBA" id="ARBA00022468"/>
    </source>
</evidence>
<evidence type="ECO:0000256" key="8">
    <source>
        <dbReference type="ARBA" id="ARBA00023136"/>
    </source>
</evidence>
<dbReference type="OMA" id="EFRRWAF"/>
<dbReference type="CTD" id="6759265"/>
<dbReference type="Proteomes" id="UP000009022">
    <property type="component" value="Unassembled WGS sequence"/>
</dbReference>
<feature type="domain" description="DH" evidence="10">
    <location>
        <begin position="727"/>
        <end position="869"/>
    </location>
</feature>
<evidence type="ECO:0000256" key="9">
    <source>
        <dbReference type="SAM" id="MobiDB-lite"/>
    </source>
</evidence>
<name>B3SCV3_TRIAD</name>
<dbReference type="GO" id="GO:0046872">
    <property type="term" value="F:metal ion binding"/>
    <property type="evidence" value="ECO:0007669"/>
    <property type="project" value="UniProtKB-KW"/>
</dbReference>
<dbReference type="SUPFAM" id="SSF48065">
    <property type="entry name" value="DBL homology domain (DH-domain)"/>
    <property type="match status" value="1"/>
</dbReference>
<dbReference type="RefSeq" id="XP_002118052.1">
    <property type="nucleotide sequence ID" value="XM_002118016.1"/>
</dbReference>
<dbReference type="PANTHER" id="PTHR45872">
    <property type="entry name" value="RHO GUANINE NUCLEOTIDE EXCHANGE FACTOR 2, ISOFORM D"/>
    <property type="match status" value="1"/>
</dbReference>
<dbReference type="SUPFAM" id="SSF50156">
    <property type="entry name" value="PDZ domain-like"/>
    <property type="match status" value="1"/>
</dbReference>
<dbReference type="SUPFAM" id="SSF57889">
    <property type="entry name" value="Cysteine-rich domain"/>
    <property type="match status" value="1"/>
</dbReference>
<dbReference type="eggNOG" id="KOG3520">
    <property type="taxonomic scope" value="Eukaryota"/>
</dbReference>
<dbReference type="PROSITE" id="PS50132">
    <property type="entry name" value="RGS"/>
    <property type="match status" value="1"/>
</dbReference>
<feature type="region of interest" description="Disordered" evidence="9">
    <location>
        <begin position="1294"/>
        <end position="1325"/>
    </location>
</feature>
<dbReference type="Pfam" id="PF17838">
    <property type="entry name" value="PH_16"/>
    <property type="match status" value="1"/>
</dbReference>
<dbReference type="InterPro" id="IPR046349">
    <property type="entry name" value="C1-like_sf"/>
</dbReference>